<comment type="caution">
    <text evidence="2">The sequence shown here is derived from an EMBL/GenBank/DDBJ whole genome shotgun (WGS) entry which is preliminary data.</text>
</comment>
<reference evidence="2 3" key="1">
    <citation type="submission" date="2018-09" db="EMBL/GenBank/DDBJ databases">
        <title>A high-quality reference genome of wild soybean provides a powerful tool to mine soybean genomes.</title>
        <authorList>
            <person name="Xie M."/>
            <person name="Chung C.Y.L."/>
            <person name="Li M.-W."/>
            <person name="Wong F.-L."/>
            <person name="Chan T.-F."/>
            <person name="Lam H.-M."/>
        </authorList>
    </citation>
    <scope>NUCLEOTIDE SEQUENCE [LARGE SCALE GENOMIC DNA]</scope>
    <source>
        <strain evidence="3">cv. W05</strain>
        <tissue evidence="2">Hypocotyl of etiolated seedlings</tissue>
    </source>
</reference>
<name>A0A445HEB1_GLYSO</name>
<dbReference type="SUPFAM" id="SSF81383">
    <property type="entry name" value="F-box domain"/>
    <property type="match status" value="1"/>
</dbReference>
<dbReference type="Pfam" id="PF12937">
    <property type="entry name" value="F-box-like"/>
    <property type="match status" value="1"/>
</dbReference>
<dbReference type="AlphaFoldDB" id="A0A445HEB1"/>
<dbReference type="InterPro" id="IPR036047">
    <property type="entry name" value="F-box-like_dom_sf"/>
</dbReference>
<evidence type="ECO:0000259" key="1">
    <source>
        <dbReference type="Pfam" id="PF12937"/>
    </source>
</evidence>
<protein>
    <recommendedName>
        <fullName evidence="1">F-box domain-containing protein</fullName>
    </recommendedName>
</protein>
<dbReference type="Proteomes" id="UP000289340">
    <property type="component" value="Chromosome 13"/>
</dbReference>
<evidence type="ECO:0000313" key="3">
    <source>
        <dbReference type="Proteomes" id="UP000289340"/>
    </source>
</evidence>
<dbReference type="Gene3D" id="1.20.1280.50">
    <property type="match status" value="1"/>
</dbReference>
<feature type="non-terminal residue" evidence="2">
    <location>
        <position position="1"/>
    </location>
</feature>
<accession>A0A445HEB1</accession>
<dbReference type="EMBL" id="QZWG01000013">
    <property type="protein sequence ID" value="RZB72008.1"/>
    <property type="molecule type" value="Genomic_DNA"/>
</dbReference>
<proteinExistence type="predicted"/>
<dbReference type="InterPro" id="IPR050796">
    <property type="entry name" value="SCF_F-box_component"/>
</dbReference>
<organism evidence="2 3">
    <name type="scientific">Glycine soja</name>
    <name type="common">Wild soybean</name>
    <dbReference type="NCBI Taxonomy" id="3848"/>
    <lineage>
        <taxon>Eukaryota</taxon>
        <taxon>Viridiplantae</taxon>
        <taxon>Streptophyta</taxon>
        <taxon>Embryophyta</taxon>
        <taxon>Tracheophyta</taxon>
        <taxon>Spermatophyta</taxon>
        <taxon>Magnoliopsida</taxon>
        <taxon>eudicotyledons</taxon>
        <taxon>Gunneridae</taxon>
        <taxon>Pentapetalae</taxon>
        <taxon>rosids</taxon>
        <taxon>fabids</taxon>
        <taxon>Fabales</taxon>
        <taxon>Fabaceae</taxon>
        <taxon>Papilionoideae</taxon>
        <taxon>50 kb inversion clade</taxon>
        <taxon>NPAAA clade</taxon>
        <taxon>indigoferoid/millettioid clade</taxon>
        <taxon>Phaseoleae</taxon>
        <taxon>Glycine</taxon>
        <taxon>Glycine subgen. Soja</taxon>
    </lineage>
</organism>
<keyword evidence="3" id="KW-1185">Reference proteome</keyword>
<evidence type="ECO:0000313" key="2">
    <source>
        <dbReference type="EMBL" id="RZB72008.1"/>
    </source>
</evidence>
<feature type="domain" description="F-box" evidence="1">
    <location>
        <begin position="22"/>
        <end position="58"/>
    </location>
</feature>
<dbReference type="PANTHER" id="PTHR31672">
    <property type="entry name" value="BNACNNG10540D PROTEIN"/>
    <property type="match status" value="1"/>
</dbReference>
<dbReference type="InterPro" id="IPR001810">
    <property type="entry name" value="F-box_dom"/>
</dbReference>
<gene>
    <name evidence="2" type="ORF">D0Y65_036396</name>
</gene>
<sequence length="189" mass="21721">FSPWYTFVTRMNRGRYDDAVVVLPCELQVEIPPWLPEKTLLRLRCVCKFWKTLVFDPIFVKLHVEGSRRDTTPRYCSMQRLLDDHPSLMDEVGGHGFDQKCHNMVGVRNGLRNHLVVLEMKMVNHEALRKSVSPHWTSMHAAKGDVKLVVANIQELELVLCNIGGVKLNGIVFLETSHYVQSLVLPYPI</sequence>